<comment type="caution">
    <text evidence="1">The sequence shown here is derived from an EMBL/GenBank/DDBJ whole genome shotgun (WGS) entry which is preliminary data.</text>
</comment>
<evidence type="ECO:0000313" key="2">
    <source>
        <dbReference type="Proteomes" id="UP000462760"/>
    </source>
</evidence>
<evidence type="ECO:0000313" key="1">
    <source>
        <dbReference type="EMBL" id="MSS44077.1"/>
    </source>
</evidence>
<organism evidence="1 2">
    <name type="scientific">Anaerosalibacter bizertensis</name>
    <dbReference type="NCBI Taxonomy" id="932217"/>
    <lineage>
        <taxon>Bacteria</taxon>
        <taxon>Bacillati</taxon>
        <taxon>Bacillota</taxon>
        <taxon>Tissierellia</taxon>
        <taxon>Tissierellales</taxon>
        <taxon>Sporanaerobacteraceae</taxon>
        <taxon>Anaerosalibacter</taxon>
    </lineage>
</organism>
<reference evidence="1 2" key="1">
    <citation type="submission" date="2019-08" db="EMBL/GenBank/DDBJ databases">
        <title>In-depth cultivation of the pig gut microbiome towards novel bacterial diversity and tailored functional studies.</title>
        <authorList>
            <person name="Wylensek D."/>
            <person name="Hitch T.C.A."/>
            <person name="Clavel T."/>
        </authorList>
    </citation>
    <scope>NUCLEOTIDE SEQUENCE [LARGE SCALE GENOMIC DNA]</scope>
    <source>
        <strain evidence="1 2">Med78-601-WT-4W-RMD-3</strain>
    </source>
</reference>
<gene>
    <name evidence="1" type="ORF">FYJ27_10120</name>
</gene>
<dbReference type="RefSeq" id="WP_154484752.1">
    <property type="nucleotide sequence ID" value="NZ_VULR01000016.1"/>
</dbReference>
<name>A0A844FJ14_9FIRM</name>
<protein>
    <submittedName>
        <fullName evidence="1">Uncharacterized protein</fullName>
    </submittedName>
</protein>
<proteinExistence type="predicted"/>
<dbReference type="Proteomes" id="UP000462760">
    <property type="component" value="Unassembled WGS sequence"/>
</dbReference>
<sequence length="278" mass="32618">MTNFTDSNGKVIGKGIGIFTVDYKELSKSKYIEGIIEGVEKFRTNESRNIILDNLDLLELKDIEYIENKTKLRVLDGKKTMIYFMPSVLKEFYSGLESNLTDKEILIISDDSFLTYDLIRNLSGEVRFLTVTGEDEKWIEDISYKIYDTTGLSIFYTKNIDRILKKYDIIINLSEYILVNIDKLRGNVIVFDLSFENILTQEAKKINSKILVVEDFLFEYEKLVSEKQFFHEKKEIPSHKYEVFDKKSMKDFKKVLVDGNSYTLEDLINNRIKKKVKF</sequence>
<dbReference type="EMBL" id="VULR01000016">
    <property type="protein sequence ID" value="MSS44077.1"/>
    <property type="molecule type" value="Genomic_DNA"/>
</dbReference>
<accession>A0A844FJ14</accession>
<dbReference type="AlphaFoldDB" id="A0A844FJ14"/>
<dbReference type="OrthoDB" id="1953068at2"/>